<dbReference type="EMBL" id="SLZW01000005">
    <property type="protein sequence ID" value="TCS62590.1"/>
    <property type="molecule type" value="Genomic_DNA"/>
</dbReference>
<evidence type="ECO:0000313" key="2">
    <source>
        <dbReference type="EMBL" id="TCS62590.1"/>
    </source>
</evidence>
<evidence type="ECO:0000256" key="1">
    <source>
        <dbReference type="SAM" id="SignalP"/>
    </source>
</evidence>
<keyword evidence="3" id="KW-1185">Reference proteome</keyword>
<evidence type="ECO:0008006" key="4">
    <source>
        <dbReference type="Google" id="ProtNLM"/>
    </source>
</evidence>
<dbReference type="AlphaFoldDB" id="A0A4R3JD21"/>
<name>A0A4R3JD21_9PROT</name>
<gene>
    <name evidence="2" type="ORF">EDD55_105136</name>
</gene>
<protein>
    <recommendedName>
        <fullName evidence="4">Lipoprotein</fullName>
    </recommendedName>
</protein>
<reference evidence="2 3" key="1">
    <citation type="submission" date="2019-03" db="EMBL/GenBank/DDBJ databases">
        <title>Genomic Encyclopedia of Type Strains, Phase IV (KMG-IV): sequencing the most valuable type-strain genomes for metagenomic binning, comparative biology and taxonomic classification.</title>
        <authorList>
            <person name="Goeker M."/>
        </authorList>
    </citation>
    <scope>NUCLEOTIDE SEQUENCE [LARGE SCALE GENOMIC DNA]</scope>
    <source>
        <strain evidence="2 3">DSM 101688</strain>
    </source>
</reference>
<sequence length="155" mass="16813">MKNLIATIFCLLALTACGDGAAKDVTFTVTGVHKKGDVDIVANALGTFRKSCGPLFKSWGDVTGARATLRESAKGSVPNKFGWKKYLTVEIDVTDDPKTMIRSAAYQTLFYFLGSGVDTGIQATKKPARILCNINETGFRRVPALRPMRTLSAYN</sequence>
<evidence type="ECO:0000313" key="3">
    <source>
        <dbReference type="Proteomes" id="UP000295304"/>
    </source>
</evidence>
<organism evidence="2 3">
    <name type="scientific">Varunaivibrio sulfuroxidans</name>
    <dbReference type="NCBI Taxonomy" id="1773489"/>
    <lineage>
        <taxon>Bacteria</taxon>
        <taxon>Pseudomonadati</taxon>
        <taxon>Pseudomonadota</taxon>
        <taxon>Alphaproteobacteria</taxon>
        <taxon>Rhodospirillales</taxon>
        <taxon>Magnetovibrionaceae</taxon>
        <taxon>Varunaivibrio</taxon>
    </lineage>
</organism>
<accession>A0A4R3JD21</accession>
<feature type="signal peptide" evidence="1">
    <location>
        <begin position="1"/>
        <end position="21"/>
    </location>
</feature>
<dbReference type="PROSITE" id="PS51257">
    <property type="entry name" value="PROKAR_LIPOPROTEIN"/>
    <property type="match status" value="1"/>
</dbReference>
<dbReference type="RefSeq" id="WP_132939037.1">
    <property type="nucleotide sequence ID" value="NZ_CP119676.1"/>
</dbReference>
<comment type="caution">
    <text evidence="2">The sequence shown here is derived from an EMBL/GenBank/DDBJ whole genome shotgun (WGS) entry which is preliminary data.</text>
</comment>
<proteinExistence type="predicted"/>
<keyword evidence="1" id="KW-0732">Signal</keyword>
<dbReference type="Proteomes" id="UP000295304">
    <property type="component" value="Unassembled WGS sequence"/>
</dbReference>
<feature type="chain" id="PRO_5020868973" description="Lipoprotein" evidence="1">
    <location>
        <begin position="22"/>
        <end position="155"/>
    </location>
</feature>